<feature type="region of interest" description="Disordered" evidence="1">
    <location>
        <begin position="155"/>
        <end position="180"/>
    </location>
</feature>
<accession>Q0RZK8</accession>
<gene>
    <name evidence="2" type="ordered locus">RHA1_ro08233</name>
</gene>
<evidence type="ECO:0000256" key="1">
    <source>
        <dbReference type="SAM" id="MobiDB-lite"/>
    </source>
</evidence>
<dbReference type="HOGENOM" id="CLU_1395363_0_0_11"/>
<dbReference type="Proteomes" id="UP000008710">
    <property type="component" value="Plasmid pRHL1"/>
</dbReference>
<dbReference type="KEGG" id="rha:RHA1_ro08233"/>
<keyword evidence="2" id="KW-0614">Plasmid</keyword>
<protein>
    <submittedName>
        <fullName evidence="2">Uncharacterized protein</fullName>
    </submittedName>
</protein>
<evidence type="ECO:0000313" key="2">
    <source>
        <dbReference type="EMBL" id="ABG99278.1"/>
    </source>
</evidence>
<dbReference type="AlphaFoldDB" id="Q0RZK8"/>
<geneLocation type="plasmid" evidence="2 3">
    <name>pRHL1</name>
</geneLocation>
<reference evidence="3" key="1">
    <citation type="journal article" date="2006" name="Proc. Natl. Acad. Sci. U.S.A.">
        <title>The complete genome of Rhodococcus sp. RHA1 provides insights into a catabolic powerhouse.</title>
        <authorList>
            <person name="McLeod M.P."/>
            <person name="Warren R.L."/>
            <person name="Hsiao W.W.L."/>
            <person name="Araki N."/>
            <person name="Myhre M."/>
            <person name="Fernandes C."/>
            <person name="Miyazawa D."/>
            <person name="Wong W."/>
            <person name="Lillquist A.L."/>
            <person name="Wang D."/>
            <person name="Dosanjh M."/>
            <person name="Hara H."/>
            <person name="Petrescu A."/>
            <person name="Morin R.D."/>
            <person name="Yang G."/>
            <person name="Stott J.M."/>
            <person name="Schein J.E."/>
            <person name="Shin H."/>
            <person name="Smailus D."/>
            <person name="Siddiqui A.S."/>
            <person name="Marra M.A."/>
            <person name="Jones S.J.M."/>
            <person name="Holt R."/>
            <person name="Brinkman F.S.L."/>
            <person name="Miyauchi K."/>
            <person name="Fukuda M."/>
            <person name="Davies J.E."/>
            <person name="Mohn W.W."/>
            <person name="Eltis L.D."/>
        </authorList>
    </citation>
    <scope>NUCLEOTIDE SEQUENCE [LARGE SCALE GENOMIC DNA]</scope>
    <source>
        <strain evidence="3">RHA1</strain>
    </source>
</reference>
<evidence type="ECO:0000313" key="3">
    <source>
        <dbReference type="Proteomes" id="UP000008710"/>
    </source>
</evidence>
<feature type="compositionally biased region" description="Basic and acidic residues" evidence="1">
    <location>
        <begin position="156"/>
        <end position="172"/>
    </location>
</feature>
<name>Q0RZK8_RHOJR</name>
<organism evidence="2 3">
    <name type="scientific">Rhodococcus jostii (strain RHA1)</name>
    <dbReference type="NCBI Taxonomy" id="101510"/>
    <lineage>
        <taxon>Bacteria</taxon>
        <taxon>Bacillati</taxon>
        <taxon>Actinomycetota</taxon>
        <taxon>Actinomycetes</taxon>
        <taxon>Mycobacteriales</taxon>
        <taxon>Nocardiaceae</taxon>
        <taxon>Rhodococcus</taxon>
    </lineage>
</organism>
<sequence length="195" mass="20568">MGRSATPGPDCPLRTRCANYGPDGNMSGTVRSAPAADNAARLGDGASTGPRRHRTPLRRTVGRQWARTDRDRGRLIGSPDGIEFGRRPAPAPPTDAGRSVRLLPPVPPAMRDNNVVEDPGVTGIPPATPRREGTSGTATLTTEITSMTLTVVAQRTRADPGARVRESPEALRRGQPGPTLLTPVREVAHVVVVGV</sequence>
<dbReference type="EMBL" id="CP000432">
    <property type="protein sequence ID" value="ABG99278.1"/>
    <property type="molecule type" value="Genomic_DNA"/>
</dbReference>
<feature type="compositionally biased region" description="Basic residues" evidence="1">
    <location>
        <begin position="50"/>
        <end position="61"/>
    </location>
</feature>
<feature type="region of interest" description="Disordered" evidence="1">
    <location>
        <begin position="22"/>
        <end position="136"/>
    </location>
</feature>
<proteinExistence type="predicted"/>